<dbReference type="InterPro" id="IPR003342">
    <property type="entry name" value="ArnT-like_N"/>
</dbReference>
<keyword evidence="14" id="KW-1185">Reference proteome</keyword>
<feature type="transmembrane region" description="Helical" evidence="10">
    <location>
        <begin position="18"/>
        <end position="38"/>
    </location>
</feature>
<evidence type="ECO:0000256" key="9">
    <source>
        <dbReference type="ARBA" id="ARBA00093617"/>
    </source>
</evidence>
<dbReference type="InterPro" id="IPR027005">
    <property type="entry name" value="PMT-like"/>
</dbReference>
<feature type="transmembrane region" description="Helical" evidence="10">
    <location>
        <begin position="119"/>
        <end position="136"/>
    </location>
</feature>
<comment type="function">
    <text evidence="10">Protein O-mannosyltransferase that catalyzes the transfer of a single mannose residue from a polyprenol phospho-mannosyl lipidic donor to the hydroxyl group of selected serine and threonine residues in acceptor proteins.</text>
</comment>
<organism evidence="13 14">
    <name type="scientific">Lyngbya confervoides BDU141951</name>
    <dbReference type="NCBI Taxonomy" id="1574623"/>
    <lineage>
        <taxon>Bacteria</taxon>
        <taxon>Bacillati</taxon>
        <taxon>Cyanobacteriota</taxon>
        <taxon>Cyanophyceae</taxon>
        <taxon>Oscillatoriophycideae</taxon>
        <taxon>Oscillatoriales</taxon>
        <taxon>Microcoleaceae</taxon>
        <taxon>Lyngbya</taxon>
    </lineage>
</organism>
<keyword evidence="10" id="KW-1003">Cell membrane</keyword>
<dbReference type="PANTHER" id="PTHR10050:SF46">
    <property type="entry name" value="PROTEIN O-MANNOSYL-TRANSFERASE 2"/>
    <property type="match status" value="1"/>
</dbReference>
<evidence type="ECO:0000313" key="13">
    <source>
        <dbReference type="EMBL" id="MCM1981460.1"/>
    </source>
</evidence>
<feature type="transmembrane region" description="Helical" evidence="10">
    <location>
        <begin position="94"/>
        <end position="112"/>
    </location>
</feature>
<keyword evidence="6 10" id="KW-0812">Transmembrane</keyword>
<feature type="domain" description="ArnT-like N-terminal" evidence="11">
    <location>
        <begin position="88"/>
        <end position="204"/>
    </location>
</feature>
<comment type="pathway">
    <text evidence="2 10">Protein modification; protein glycosylation.</text>
</comment>
<feature type="transmembrane region" description="Helical" evidence="10">
    <location>
        <begin position="248"/>
        <end position="268"/>
    </location>
</feature>
<evidence type="ECO:0000259" key="11">
    <source>
        <dbReference type="Pfam" id="PF02366"/>
    </source>
</evidence>
<dbReference type="Pfam" id="PF16192">
    <property type="entry name" value="PMT_4TMC"/>
    <property type="match status" value="1"/>
</dbReference>
<dbReference type="Proteomes" id="UP000031561">
    <property type="component" value="Unassembled WGS sequence"/>
</dbReference>
<feature type="transmembrane region" description="Helical" evidence="10">
    <location>
        <begin position="171"/>
        <end position="188"/>
    </location>
</feature>
<comment type="caution">
    <text evidence="13">The sequence shown here is derived from an EMBL/GenBank/DDBJ whole genome shotgun (WGS) entry which is preliminary data.</text>
</comment>
<dbReference type="EC" id="2.4.1.-" evidence="10"/>
<dbReference type="GO" id="GO:0005886">
    <property type="term" value="C:plasma membrane"/>
    <property type="evidence" value="ECO:0007669"/>
    <property type="project" value="UniProtKB-SubCell"/>
</dbReference>
<dbReference type="AlphaFoldDB" id="A0ABD4SZC7"/>
<comment type="similarity">
    <text evidence="3 10">Belongs to the glycosyltransferase 39 family.</text>
</comment>
<feature type="transmembrane region" description="Helical" evidence="10">
    <location>
        <begin position="393"/>
        <end position="411"/>
    </location>
</feature>
<evidence type="ECO:0000313" key="14">
    <source>
        <dbReference type="Proteomes" id="UP000031561"/>
    </source>
</evidence>
<feature type="transmembrane region" description="Helical" evidence="10">
    <location>
        <begin position="194"/>
        <end position="214"/>
    </location>
</feature>
<feature type="transmembrane region" description="Helical" evidence="10">
    <location>
        <begin position="355"/>
        <end position="381"/>
    </location>
</feature>
<keyword evidence="5 10" id="KW-0808">Transferase</keyword>
<evidence type="ECO:0000256" key="8">
    <source>
        <dbReference type="ARBA" id="ARBA00023136"/>
    </source>
</evidence>
<feature type="transmembrane region" description="Helical" evidence="10">
    <location>
        <begin position="142"/>
        <end position="164"/>
    </location>
</feature>
<dbReference type="PANTHER" id="PTHR10050">
    <property type="entry name" value="DOLICHYL-PHOSPHATE-MANNOSE--PROTEIN MANNOSYLTRANSFERASE"/>
    <property type="match status" value="1"/>
</dbReference>
<evidence type="ECO:0000256" key="1">
    <source>
        <dbReference type="ARBA" id="ARBA00004127"/>
    </source>
</evidence>
<name>A0ABD4SZC7_9CYAN</name>
<protein>
    <recommendedName>
        <fullName evidence="9 10">Polyprenol-phosphate-mannose--protein mannosyltransferase</fullName>
        <ecNumber evidence="10">2.4.1.-</ecNumber>
    </recommendedName>
</protein>
<evidence type="ECO:0000259" key="12">
    <source>
        <dbReference type="Pfam" id="PF16192"/>
    </source>
</evidence>
<feature type="transmembrane region" description="Helical" evidence="10">
    <location>
        <begin position="417"/>
        <end position="439"/>
    </location>
</feature>
<sequence>MLQNASAHGHQRQPPRAALWLGVGTVGLWLLALGLRFWGLGRFNTLVFDEIYFAKFAQNYLTQTPFFDAHPPLGKYLIALGIALEGFNPWGFRWMNALVGSWIPLIGIGLAFQLTRRTGVALLCGFLLCLDGLFLVESRYALLNIYLVFFGLAGQLCLMLAITAPGWRRRAWIVLAGLLFGATVSVKWNGLGLLFGFHLLWLIVVGVGGFRQILQKTGLHRSKVRGLAGENPSKEAALPLQNLRCLTFFDLFILLPLVALIVYGLQWIPHLMQNPGYNLWRLNYEMFAYHSRVGSGAETHAYCSTWYSWPLMLRPVSYFFERALSLAEPLPILGPTLPMAAARYFYSVYAMGNPVLWWFSTLALLWVLGRGLIQLGCALFWTDSAVSSLASWVYAYLGVNYLANLLPWAAISRCAFIYHYLPASFFGTLALGWAIVELLRSRHGGVRQLGFAVLGLCVGGFLFWLPFFLGLPLTPEAWRLRLWFASWI</sequence>
<reference evidence="13 14" key="1">
    <citation type="journal article" date="2015" name="Genome Announc.">
        <title>Draft Genome Sequence of Filamentous Marine Cyanobacterium Lyngbya confervoides Strain BDU141951.</title>
        <authorList>
            <person name="Chandrababunaidu M.M."/>
            <person name="Sen D."/>
            <person name="Tripathy S."/>
        </authorList>
    </citation>
    <scope>NUCLEOTIDE SEQUENCE [LARGE SCALE GENOMIC DNA]</scope>
    <source>
        <strain evidence="13 14">BDU141951</strain>
    </source>
</reference>
<evidence type="ECO:0000256" key="4">
    <source>
        <dbReference type="ARBA" id="ARBA00022676"/>
    </source>
</evidence>
<dbReference type="RefSeq" id="WP_250833222.1">
    <property type="nucleotide sequence ID" value="NZ_JTHE03000009.1"/>
</dbReference>
<gene>
    <name evidence="13" type="ORF">QQ91_0001260</name>
</gene>
<evidence type="ECO:0000256" key="2">
    <source>
        <dbReference type="ARBA" id="ARBA00004922"/>
    </source>
</evidence>
<dbReference type="GO" id="GO:0012505">
    <property type="term" value="C:endomembrane system"/>
    <property type="evidence" value="ECO:0007669"/>
    <property type="project" value="UniProtKB-SubCell"/>
</dbReference>
<keyword evidence="7 10" id="KW-1133">Transmembrane helix</keyword>
<comment type="subcellular location">
    <subcellularLocation>
        <location evidence="10">Cell membrane</location>
    </subcellularLocation>
    <subcellularLocation>
        <location evidence="1">Endomembrane system</location>
        <topology evidence="1">Multi-pass membrane protein</topology>
    </subcellularLocation>
</comment>
<accession>A0ABD4SZC7</accession>
<evidence type="ECO:0000256" key="3">
    <source>
        <dbReference type="ARBA" id="ARBA00007222"/>
    </source>
</evidence>
<proteinExistence type="inferred from homology"/>
<dbReference type="Pfam" id="PF02366">
    <property type="entry name" value="PMT"/>
    <property type="match status" value="1"/>
</dbReference>
<feature type="transmembrane region" description="Helical" evidence="10">
    <location>
        <begin position="451"/>
        <end position="473"/>
    </location>
</feature>
<evidence type="ECO:0000256" key="7">
    <source>
        <dbReference type="ARBA" id="ARBA00022989"/>
    </source>
</evidence>
<dbReference type="EMBL" id="JTHE03000009">
    <property type="protein sequence ID" value="MCM1981460.1"/>
    <property type="molecule type" value="Genomic_DNA"/>
</dbReference>
<keyword evidence="8 10" id="KW-0472">Membrane</keyword>
<evidence type="ECO:0000256" key="6">
    <source>
        <dbReference type="ARBA" id="ARBA00022692"/>
    </source>
</evidence>
<evidence type="ECO:0000256" key="5">
    <source>
        <dbReference type="ARBA" id="ARBA00022679"/>
    </source>
</evidence>
<keyword evidence="4 10" id="KW-0328">Glycosyltransferase</keyword>
<dbReference type="InterPro" id="IPR032421">
    <property type="entry name" value="PMT_4TMC"/>
</dbReference>
<feature type="domain" description="Protein O-mannosyl-transferase C-terminal four TM" evidence="12">
    <location>
        <begin position="278"/>
        <end position="487"/>
    </location>
</feature>
<dbReference type="GO" id="GO:0004169">
    <property type="term" value="F:dolichyl-phosphate-mannose-protein mannosyltransferase activity"/>
    <property type="evidence" value="ECO:0007669"/>
    <property type="project" value="UniProtKB-UniRule"/>
</dbReference>
<evidence type="ECO:0000256" key="10">
    <source>
        <dbReference type="RuleBase" id="RU367007"/>
    </source>
</evidence>